<name>A0A0C9T6B0_SPHS4</name>
<keyword evidence="1" id="KW-1133">Transmembrane helix</keyword>
<feature type="transmembrane region" description="Helical" evidence="1">
    <location>
        <begin position="55"/>
        <end position="74"/>
    </location>
</feature>
<dbReference type="EMBL" id="KN837490">
    <property type="protein sequence ID" value="KIJ24433.1"/>
    <property type="molecule type" value="Genomic_DNA"/>
</dbReference>
<gene>
    <name evidence="2" type="ORF">M422DRAFT_274783</name>
</gene>
<reference evidence="2 3" key="1">
    <citation type="submission" date="2014-06" db="EMBL/GenBank/DDBJ databases">
        <title>Evolutionary Origins and Diversification of the Mycorrhizal Mutualists.</title>
        <authorList>
            <consortium name="DOE Joint Genome Institute"/>
            <consortium name="Mycorrhizal Genomics Consortium"/>
            <person name="Kohler A."/>
            <person name="Kuo A."/>
            <person name="Nagy L.G."/>
            <person name="Floudas D."/>
            <person name="Copeland A."/>
            <person name="Barry K.W."/>
            <person name="Cichocki N."/>
            <person name="Veneault-Fourrey C."/>
            <person name="LaButti K."/>
            <person name="Lindquist E.A."/>
            <person name="Lipzen A."/>
            <person name="Lundell T."/>
            <person name="Morin E."/>
            <person name="Murat C."/>
            <person name="Riley R."/>
            <person name="Ohm R."/>
            <person name="Sun H."/>
            <person name="Tunlid A."/>
            <person name="Henrissat B."/>
            <person name="Grigoriev I.V."/>
            <person name="Hibbett D.S."/>
            <person name="Martin F."/>
        </authorList>
    </citation>
    <scope>NUCLEOTIDE SEQUENCE [LARGE SCALE GENOMIC DNA]</scope>
    <source>
        <strain evidence="2 3">SS14</strain>
    </source>
</reference>
<dbReference type="AlphaFoldDB" id="A0A0C9T6B0"/>
<dbReference type="HOGENOM" id="CLU_1134176_0_0_1"/>
<accession>A0A0C9T6B0</accession>
<organism evidence="2 3">
    <name type="scientific">Sphaerobolus stellatus (strain SS14)</name>
    <dbReference type="NCBI Taxonomy" id="990650"/>
    <lineage>
        <taxon>Eukaryota</taxon>
        <taxon>Fungi</taxon>
        <taxon>Dikarya</taxon>
        <taxon>Basidiomycota</taxon>
        <taxon>Agaricomycotina</taxon>
        <taxon>Agaricomycetes</taxon>
        <taxon>Phallomycetidae</taxon>
        <taxon>Geastrales</taxon>
        <taxon>Sphaerobolaceae</taxon>
        <taxon>Sphaerobolus</taxon>
    </lineage>
</organism>
<sequence length="245" mass="27220">MSLAGLRLRSNGERFIFQYSTYQDTQDTSTQEVVIAGTDLCPPLQEFLVTSPKNLLPLFLSAISFDIVLFSLTLKKGLHVWANKNSTILLQVLVEGGILYFIALFLINFVNVVLLASATAEWPFDALNTGVIGSNFSWTGDYVGNINVQLTSVLFLDLRQAAHHSRQSYNNPSAVSWSVGQWIHCDSSKTTDAIISPENNVGGKQFIGQWTLRALMGNEDFGVELGNFFENYEPTDMTLDEEHQG</sequence>
<proteinExistence type="predicted"/>
<evidence type="ECO:0000313" key="3">
    <source>
        <dbReference type="Proteomes" id="UP000054279"/>
    </source>
</evidence>
<dbReference type="Proteomes" id="UP000054279">
    <property type="component" value="Unassembled WGS sequence"/>
</dbReference>
<protein>
    <submittedName>
        <fullName evidence="2">Uncharacterized protein</fullName>
    </submittedName>
</protein>
<keyword evidence="3" id="KW-1185">Reference proteome</keyword>
<evidence type="ECO:0000256" key="1">
    <source>
        <dbReference type="SAM" id="Phobius"/>
    </source>
</evidence>
<keyword evidence="1" id="KW-0472">Membrane</keyword>
<evidence type="ECO:0000313" key="2">
    <source>
        <dbReference type="EMBL" id="KIJ24433.1"/>
    </source>
</evidence>
<keyword evidence="1" id="KW-0812">Transmembrane</keyword>
<feature type="transmembrane region" description="Helical" evidence="1">
    <location>
        <begin position="86"/>
        <end position="107"/>
    </location>
</feature>